<dbReference type="AlphaFoldDB" id="A0A5Q4BQN8"/>
<proteinExistence type="predicted"/>
<name>A0A5Q4BQN8_9PEZI</name>
<keyword evidence="2" id="KW-0812">Transmembrane</keyword>
<protein>
    <submittedName>
        <fullName evidence="3">Uncharacterized protein</fullName>
    </submittedName>
</protein>
<evidence type="ECO:0000256" key="1">
    <source>
        <dbReference type="SAM" id="MobiDB-lite"/>
    </source>
</evidence>
<feature type="compositionally biased region" description="Acidic residues" evidence="1">
    <location>
        <begin position="544"/>
        <end position="555"/>
    </location>
</feature>
<organism evidence="3 4">
    <name type="scientific">Colletotrichum shisoi</name>
    <dbReference type="NCBI Taxonomy" id="2078593"/>
    <lineage>
        <taxon>Eukaryota</taxon>
        <taxon>Fungi</taxon>
        <taxon>Dikarya</taxon>
        <taxon>Ascomycota</taxon>
        <taxon>Pezizomycotina</taxon>
        <taxon>Sordariomycetes</taxon>
        <taxon>Hypocreomycetidae</taxon>
        <taxon>Glomerellales</taxon>
        <taxon>Glomerellaceae</taxon>
        <taxon>Colletotrichum</taxon>
        <taxon>Colletotrichum destructivum species complex</taxon>
    </lineage>
</organism>
<feature type="compositionally biased region" description="Basic and acidic residues" evidence="1">
    <location>
        <begin position="556"/>
        <end position="567"/>
    </location>
</feature>
<reference evidence="3 4" key="1">
    <citation type="journal article" date="2019" name="Sci. Rep.">
        <title>Colletotrichum shisoi sp. nov., an anthracnose pathogen of Perilla frutescens in Japan: molecular phylogenetic, morphological and genomic evidence.</title>
        <authorList>
            <person name="Gan P."/>
            <person name="Tsushima A."/>
            <person name="Hiroyama R."/>
            <person name="Narusaka M."/>
            <person name="Takano Y."/>
            <person name="Narusaka Y."/>
            <person name="Kawaradani M."/>
            <person name="Damm U."/>
            <person name="Shirasu K."/>
        </authorList>
    </citation>
    <scope>NUCLEOTIDE SEQUENCE [LARGE SCALE GENOMIC DNA]</scope>
    <source>
        <strain evidence="3 4">PG-2018a</strain>
    </source>
</reference>
<dbReference type="Gene3D" id="3.40.50.1110">
    <property type="entry name" value="SGNH hydrolase"/>
    <property type="match status" value="1"/>
</dbReference>
<feature type="region of interest" description="Disordered" evidence="1">
    <location>
        <begin position="1"/>
        <end position="31"/>
    </location>
</feature>
<accession>A0A5Q4BQN8</accession>
<feature type="transmembrane region" description="Helical" evidence="2">
    <location>
        <begin position="55"/>
        <end position="74"/>
    </location>
</feature>
<comment type="caution">
    <text evidence="3">The sequence shown here is derived from an EMBL/GenBank/DDBJ whole genome shotgun (WGS) entry which is preliminary data.</text>
</comment>
<dbReference type="Proteomes" id="UP000326340">
    <property type="component" value="Unassembled WGS sequence"/>
</dbReference>
<feature type="region of interest" description="Disordered" evidence="1">
    <location>
        <begin position="446"/>
        <end position="469"/>
    </location>
</feature>
<dbReference type="OrthoDB" id="5278722at2759"/>
<feature type="region of interest" description="Disordered" evidence="1">
    <location>
        <begin position="544"/>
        <end position="584"/>
    </location>
</feature>
<evidence type="ECO:0000313" key="3">
    <source>
        <dbReference type="EMBL" id="TQN69335.1"/>
    </source>
</evidence>
<feature type="compositionally biased region" description="Basic and acidic residues" evidence="1">
    <location>
        <begin position="446"/>
        <end position="462"/>
    </location>
</feature>
<gene>
    <name evidence="3" type="ORF">CSHISOI_06015</name>
</gene>
<evidence type="ECO:0000256" key="2">
    <source>
        <dbReference type="SAM" id="Phobius"/>
    </source>
</evidence>
<evidence type="ECO:0000313" key="4">
    <source>
        <dbReference type="Proteomes" id="UP000326340"/>
    </source>
</evidence>
<keyword evidence="4" id="KW-1185">Reference proteome</keyword>
<keyword evidence="2" id="KW-0472">Membrane</keyword>
<dbReference type="InterPro" id="IPR036514">
    <property type="entry name" value="SGNH_hydro_sf"/>
</dbReference>
<feature type="compositionally biased region" description="Low complexity" evidence="1">
    <location>
        <begin position="13"/>
        <end position="26"/>
    </location>
</feature>
<sequence length="602" mass="65692">MSKELPRHERRSSSPASYTSGTSSSPRNPLDQCEMNFRTLLGFVSTRVLRGGPRLVIQLILAAFALLVLGRFLASPTSSDTLFSSGSRWSWSPFGGSAVGTGRPGGVRVVAFGSPDIATPSTGRGTDGKGTDGKGWTEMLCEELRCSSYHSFIPSISLPAQAVTSIEHYRHTVAKVTADSEQPKAPGYNYDFLLEQFPLSDTIADLKAQVDSFLAQPQPRNLPRETVWVFTFGTWDVWALASLPRELGQDLVDAAVAALFAQVERVYQASLDAESAAFSDFWAYLQDDSLIEKLSAVEDEGRGEVENFRLIVPELLDLSLTPGWHARRPAPPSPHTRAEQMTNAAHLTARWNSEVKGRMDMWTSTAEPRAEDGEEKGKFGYVSSGESTSAAAAAAAGSRLLRARAEQGLKPPAEGDALRVPLPRRLGAQVDGATFVREAIVERQMRDHGLTDHTGRGNRTDGGDAEEEQQGGSVFFAETWTPCIWARTSETPDVDGAYAACDTPGDYLFHSPFTLGERAVRETARIAAAETRSRLALVDSFAAAEEEEEEEEEKADDGRETAAEKTKRRERPRGETGGFQRVMRPNRAMRLVDAACPTLDVC</sequence>
<keyword evidence="2" id="KW-1133">Transmembrane helix</keyword>
<dbReference type="EMBL" id="PUHP01000535">
    <property type="protein sequence ID" value="TQN69335.1"/>
    <property type="molecule type" value="Genomic_DNA"/>
</dbReference>